<dbReference type="AlphaFoldDB" id="A0A0J1IE10"/>
<feature type="chain" id="PRO_5039448782" evidence="4">
    <location>
        <begin position="27"/>
        <end position="344"/>
    </location>
</feature>
<name>A0A0J1IE10_NIACI</name>
<sequence>MKKSRYFKIGVYLVLLIIIFSGCSSANGTSSKKESENGTKKLVIAEPVHLIGYLPLYAAIREGFFEEEGLEVEIITATGGAHVTSVVSGDAWGNIGGPESNQMANTGNADPIVSVVNVVNRANVYLMTDTEQTIANTSKEKLADYLKGKTIAAGRFGGSPNLLTRWLLMDVGLDPDKDVKLEEPADASAVVSLVESGQADIANGAEPQITEGINKGVWAEPFYSFASLGDYPYSVLSVKKSTIEEEPETVKSFVSAVMKGLKTIDEDHELAMKILKQEFPSTAEESLQASLDRAYADSLWSKDGFISEEALAKPMEVVEKTGVYTNGYQYDKLIDMQFVDELSK</sequence>
<evidence type="ECO:0000256" key="4">
    <source>
        <dbReference type="SAM" id="SignalP"/>
    </source>
</evidence>
<proteinExistence type="inferred from homology"/>
<dbReference type="OrthoDB" id="9815602at2"/>
<dbReference type="GO" id="GO:0042597">
    <property type="term" value="C:periplasmic space"/>
    <property type="evidence" value="ECO:0007669"/>
    <property type="project" value="UniProtKB-SubCell"/>
</dbReference>
<feature type="domain" description="SsuA/THI5-like" evidence="5">
    <location>
        <begin position="54"/>
        <end position="264"/>
    </location>
</feature>
<evidence type="ECO:0000256" key="2">
    <source>
        <dbReference type="ARBA" id="ARBA00010742"/>
    </source>
</evidence>
<comment type="subcellular location">
    <subcellularLocation>
        <location evidence="1">Periplasm</location>
    </subcellularLocation>
</comment>
<keyword evidence="7" id="KW-1185">Reference proteome</keyword>
<keyword evidence="3 4" id="KW-0732">Signal</keyword>
<evidence type="ECO:0000313" key="6">
    <source>
        <dbReference type="EMBL" id="KLV24219.1"/>
    </source>
</evidence>
<evidence type="ECO:0000256" key="3">
    <source>
        <dbReference type="ARBA" id="ARBA00022729"/>
    </source>
</evidence>
<gene>
    <name evidence="6" type="ORF">ABW02_17960</name>
</gene>
<dbReference type="PANTHER" id="PTHR30024">
    <property type="entry name" value="ALIPHATIC SULFONATES-BINDING PROTEIN-RELATED"/>
    <property type="match status" value="1"/>
</dbReference>
<evidence type="ECO:0000256" key="1">
    <source>
        <dbReference type="ARBA" id="ARBA00004418"/>
    </source>
</evidence>
<feature type="signal peptide" evidence="4">
    <location>
        <begin position="1"/>
        <end position="26"/>
    </location>
</feature>
<organism evidence="6 7">
    <name type="scientific">Niallia circulans</name>
    <name type="common">Bacillus circulans</name>
    <dbReference type="NCBI Taxonomy" id="1397"/>
    <lineage>
        <taxon>Bacteria</taxon>
        <taxon>Bacillati</taxon>
        <taxon>Bacillota</taxon>
        <taxon>Bacilli</taxon>
        <taxon>Bacillales</taxon>
        <taxon>Bacillaceae</taxon>
        <taxon>Niallia</taxon>
    </lineage>
</organism>
<dbReference type="SUPFAM" id="SSF53850">
    <property type="entry name" value="Periplasmic binding protein-like II"/>
    <property type="match status" value="1"/>
</dbReference>
<protein>
    <submittedName>
        <fullName evidence="6">Nitrate ABC transporter substrate-binding protein</fullName>
    </submittedName>
</protein>
<reference evidence="6 7" key="1">
    <citation type="submission" date="2015-05" db="EMBL/GenBank/DDBJ databases">
        <title>Whole genome sequence and identification of bacterial endophytes from Costus igneus.</title>
        <authorList>
            <person name="Lee Y.P."/>
            <person name="Gan H.M."/>
            <person name="Eng W."/>
            <person name="Wheatley M.S."/>
            <person name="Caraballo A."/>
            <person name="Polter S."/>
            <person name="Savka M.A."/>
            <person name="Hudson A.O."/>
        </authorList>
    </citation>
    <scope>NUCLEOTIDE SEQUENCE [LARGE SCALE GENOMIC DNA]</scope>
    <source>
        <strain evidence="6 7">RIT379</strain>
    </source>
</reference>
<dbReference type="PANTHER" id="PTHR30024:SF47">
    <property type="entry name" value="TAURINE-BINDING PERIPLASMIC PROTEIN"/>
    <property type="match status" value="1"/>
</dbReference>
<dbReference type="EMBL" id="LDPH01000021">
    <property type="protein sequence ID" value="KLV24219.1"/>
    <property type="molecule type" value="Genomic_DNA"/>
</dbReference>
<dbReference type="RefSeq" id="WP_047943650.1">
    <property type="nucleotide sequence ID" value="NZ_JARTLH010000004.1"/>
</dbReference>
<dbReference type="PATRIC" id="fig|1397.4.peg.2297"/>
<comment type="caution">
    <text evidence="6">The sequence shown here is derived from an EMBL/GenBank/DDBJ whole genome shotgun (WGS) entry which is preliminary data.</text>
</comment>
<accession>A0A0J1IE10</accession>
<evidence type="ECO:0000313" key="7">
    <source>
        <dbReference type="Proteomes" id="UP000036045"/>
    </source>
</evidence>
<dbReference type="Gene3D" id="3.40.190.10">
    <property type="entry name" value="Periplasmic binding protein-like II"/>
    <property type="match status" value="2"/>
</dbReference>
<comment type="similarity">
    <text evidence="2">Belongs to the bacterial solute-binding protein SsuA/TauA family.</text>
</comment>
<dbReference type="Pfam" id="PF09084">
    <property type="entry name" value="NMT1"/>
    <property type="match status" value="1"/>
</dbReference>
<dbReference type="InterPro" id="IPR015168">
    <property type="entry name" value="SsuA/THI5"/>
</dbReference>
<dbReference type="Proteomes" id="UP000036045">
    <property type="component" value="Unassembled WGS sequence"/>
</dbReference>
<evidence type="ECO:0000259" key="5">
    <source>
        <dbReference type="Pfam" id="PF09084"/>
    </source>
</evidence>
<dbReference type="PROSITE" id="PS51257">
    <property type="entry name" value="PROKAR_LIPOPROTEIN"/>
    <property type="match status" value="1"/>
</dbReference>